<sequence>MNRVISYIDGFNLYFGLRDRGWRKYYWLNLVALSQGLLKPGQRLEHCHYFTARIRSGGSRSQNAHRQSIWLDTLSTLTPLTLHYGHYLPKTNTCRRCGSRWITHEEKMTDVNIAAQLLCDAYDDHFDTALILSGDSDLNTPVKIILTRFPDKKVIVVFPPRSLSDLGVRREGKRDRDQNLCKFEANSELFNENLRGFWPISAFPQQNHPKSDRLLDDTRSNYVKPLPLRLLSVRDCCVEIRSRTRLPCRMAT</sequence>
<proteinExistence type="predicted"/>
<dbReference type="Pfam" id="PF01936">
    <property type="entry name" value="NYN"/>
    <property type="match status" value="1"/>
</dbReference>
<evidence type="ECO:0000313" key="2">
    <source>
        <dbReference type="EMBL" id="VFJ45087.1"/>
    </source>
</evidence>
<dbReference type="AlphaFoldDB" id="A0A450S0J8"/>
<dbReference type="EMBL" id="CAADEY010000010">
    <property type="protein sequence ID" value="VFJ45087.1"/>
    <property type="molecule type" value="Genomic_DNA"/>
</dbReference>
<dbReference type="GO" id="GO:0004540">
    <property type="term" value="F:RNA nuclease activity"/>
    <property type="evidence" value="ECO:0007669"/>
    <property type="project" value="InterPro"/>
</dbReference>
<evidence type="ECO:0000259" key="1">
    <source>
        <dbReference type="Pfam" id="PF01936"/>
    </source>
</evidence>
<name>A0A450S0J8_9GAMM</name>
<organism evidence="2">
    <name type="scientific">Candidatus Kentrum sp. DK</name>
    <dbReference type="NCBI Taxonomy" id="2126562"/>
    <lineage>
        <taxon>Bacteria</taxon>
        <taxon>Pseudomonadati</taxon>
        <taxon>Pseudomonadota</taxon>
        <taxon>Gammaproteobacteria</taxon>
        <taxon>Candidatus Kentrum</taxon>
    </lineage>
</organism>
<protein>
    <submittedName>
        <fullName evidence="2">NYN domain-containing protein</fullName>
    </submittedName>
</protein>
<dbReference type="CDD" id="cd18722">
    <property type="entry name" value="PIN_NicB-like"/>
    <property type="match status" value="1"/>
</dbReference>
<dbReference type="Gene3D" id="3.40.50.1010">
    <property type="entry name" value="5'-nuclease"/>
    <property type="match status" value="1"/>
</dbReference>
<dbReference type="InterPro" id="IPR021139">
    <property type="entry name" value="NYN"/>
</dbReference>
<gene>
    <name evidence="2" type="ORF">BECKDK2373C_GA0170839_101020</name>
</gene>
<feature type="domain" description="NYN" evidence="1">
    <location>
        <begin position="7"/>
        <end position="158"/>
    </location>
</feature>
<reference evidence="2" key="1">
    <citation type="submission" date="2019-02" db="EMBL/GenBank/DDBJ databases">
        <authorList>
            <person name="Gruber-Vodicka R. H."/>
            <person name="Seah K. B. B."/>
        </authorList>
    </citation>
    <scope>NUCLEOTIDE SEQUENCE</scope>
    <source>
        <strain evidence="2">BECK_DK161</strain>
    </source>
</reference>
<accession>A0A450S0J8</accession>